<dbReference type="SMART" id="SM01054">
    <property type="entry name" value="CaM_binding"/>
    <property type="match status" value="1"/>
</dbReference>
<feature type="non-terminal residue" evidence="3">
    <location>
        <position position="1"/>
    </location>
</feature>
<dbReference type="EMBL" id="QJKJ01007588">
    <property type="protein sequence ID" value="RDX82638.1"/>
    <property type="molecule type" value="Genomic_DNA"/>
</dbReference>
<dbReference type="Pfam" id="PF07839">
    <property type="entry name" value="CaM_binding"/>
    <property type="match status" value="1"/>
</dbReference>
<dbReference type="STRING" id="157652.A0A371FWG2"/>
<name>A0A371FWG2_MUCPR</name>
<accession>A0A371FWG2</accession>
<dbReference type="PANTHER" id="PTHR33349:SF7">
    <property type="entry name" value="PLANT CALMODULIN-BINDING-LIKE PROTEIN"/>
    <property type="match status" value="1"/>
</dbReference>
<dbReference type="PANTHER" id="PTHR33349">
    <property type="entry name" value="EMB|CAB62594.1"/>
    <property type="match status" value="1"/>
</dbReference>
<dbReference type="Proteomes" id="UP000257109">
    <property type="component" value="Unassembled WGS sequence"/>
</dbReference>
<sequence length="557" mass="61729">MSSGDELRRHSAGIASSGNNEKKVVVPRYLRASTGSCHDFCKYGRQNVQEAKEKLSVIKRVGRKSLCRSSEDSIGGTMTLVAKQKALVDSKLTKMSAVKHSESPVATKLKISDTSCTNKVELSTKSSGSQKQIGNKVVMNTSKASSVRAKPSFVTKSHISSIPETRRWGISSSFEVETPPKATSKMVENSPTATSERVKTYPKPTSRMVKTLSKVSSFEDKEMLSEKHVTSLNPDFITMQTISSMKYSEGFGGQRNSKIKMNKREASSKPSGRNIASVSARKYKGLKIVSRLMNQPKPIELELEEHNNEVQEKTLYVIKMESAKQTLQSDQNESQDIEFLLSDFLSSPKFSSPSKSQPCSQEDQEESEYATNEFEKDASPGKHEIEYMANVDTWEAEENGKPQKDVIVFFEDKECQKLRGNLIETEIEKGSLNSLKFQRGKVLGDDAIEVMAGAITGREKVVLKHQDVQVKKDGQGLYNNMIKETANKLVQIQKSKVKALVGAFETVISLEEKRNSANIENKSKLVAVNVSQQADGSAESTVHMFRGKYPVSSQSLC</sequence>
<feature type="region of interest" description="Disordered" evidence="1">
    <location>
        <begin position="179"/>
        <end position="201"/>
    </location>
</feature>
<evidence type="ECO:0000313" key="4">
    <source>
        <dbReference type="Proteomes" id="UP000257109"/>
    </source>
</evidence>
<evidence type="ECO:0000313" key="3">
    <source>
        <dbReference type="EMBL" id="RDX82638.1"/>
    </source>
</evidence>
<protein>
    <recommendedName>
        <fullName evidence="2">Calmodulin-binding domain-containing protein</fullName>
    </recommendedName>
</protein>
<feature type="compositionally biased region" description="Polar residues" evidence="1">
    <location>
        <begin position="186"/>
        <end position="195"/>
    </location>
</feature>
<feature type="domain" description="Calmodulin-binding" evidence="2">
    <location>
        <begin position="411"/>
        <end position="509"/>
    </location>
</feature>
<gene>
    <name evidence="3" type="ORF">CR513_36541</name>
</gene>
<dbReference type="OrthoDB" id="766386at2759"/>
<comment type="caution">
    <text evidence="3">The sequence shown here is derived from an EMBL/GenBank/DDBJ whole genome shotgun (WGS) entry which is preliminary data.</text>
</comment>
<feature type="compositionally biased region" description="Low complexity" evidence="1">
    <location>
        <begin position="349"/>
        <end position="361"/>
    </location>
</feature>
<reference evidence="3" key="1">
    <citation type="submission" date="2018-05" db="EMBL/GenBank/DDBJ databases">
        <title>Draft genome of Mucuna pruriens seed.</title>
        <authorList>
            <person name="Nnadi N.E."/>
            <person name="Vos R."/>
            <person name="Hasami M.H."/>
            <person name="Devisetty U.K."/>
            <person name="Aguiy J.C."/>
        </authorList>
    </citation>
    <scope>NUCLEOTIDE SEQUENCE [LARGE SCALE GENOMIC DNA]</scope>
    <source>
        <strain evidence="3">JCA_2017</strain>
    </source>
</reference>
<feature type="region of interest" description="Disordered" evidence="1">
    <location>
        <begin position="349"/>
        <end position="380"/>
    </location>
</feature>
<evidence type="ECO:0000259" key="2">
    <source>
        <dbReference type="SMART" id="SM01054"/>
    </source>
</evidence>
<organism evidence="3 4">
    <name type="scientific">Mucuna pruriens</name>
    <name type="common">Velvet bean</name>
    <name type="synonym">Dolichos pruriens</name>
    <dbReference type="NCBI Taxonomy" id="157652"/>
    <lineage>
        <taxon>Eukaryota</taxon>
        <taxon>Viridiplantae</taxon>
        <taxon>Streptophyta</taxon>
        <taxon>Embryophyta</taxon>
        <taxon>Tracheophyta</taxon>
        <taxon>Spermatophyta</taxon>
        <taxon>Magnoliopsida</taxon>
        <taxon>eudicotyledons</taxon>
        <taxon>Gunneridae</taxon>
        <taxon>Pentapetalae</taxon>
        <taxon>rosids</taxon>
        <taxon>fabids</taxon>
        <taxon>Fabales</taxon>
        <taxon>Fabaceae</taxon>
        <taxon>Papilionoideae</taxon>
        <taxon>50 kb inversion clade</taxon>
        <taxon>NPAAA clade</taxon>
        <taxon>indigoferoid/millettioid clade</taxon>
        <taxon>Phaseoleae</taxon>
        <taxon>Mucuna</taxon>
    </lineage>
</organism>
<evidence type="ECO:0000256" key="1">
    <source>
        <dbReference type="SAM" id="MobiDB-lite"/>
    </source>
</evidence>
<proteinExistence type="predicted"/>
<dbReference type="AlphaFoldDB" id="A0A371FWG2"/>
<keyword evidence="4" id="KW-1185">Reference proteome</keyword>
<dbReference type="InterPro" id="IPR012417">
    <property type="entry name" value="CaM-bd_dom_pln"/>
</dbReference>
<dbReference type="GO" id="GO:0005516">
    <property type="term" value="F:calmodulin binding"/>
    <property type="evidence" value="ECO:0007669"/>
    <property type="project" value="InterPro"/>
</dbReference>